<dbReference type="Proteomes" id="UP000291084">
    <property type="component" value="Chromosome 9"/>
</dbReference>
<feature type="non-terminal residue" evidence="1">
    <location>
        <position position="165"/>
    </location>
</feature>
<accession>A0A0S3SYR6</accession>
<keyword evidence="2" id="KW-1185">Reference proteome</keyword>
<gene>
    <name evidence="1" type="primary">Vigan.09G138200</name>
    <name evidence="1" type="ORF">VIGAN_09138200</name>
</gene>
<name>A0A0S3SYR6_PHAAN</name>
<dbReference type="AlphaFoldDB" id="A0A0S3SYR6"/>
<dbReference type="EMBL" id="AP015042">
    <property type="protein sequence ID" value="BAT97820.1"/>
    <property type="molecule type" value="Genomic_DNA"/>
</dbReference>
<protein>
    <submittedName>
        <fullName evidence="1">Uncharacterized protein</fullName>
    </submittedName>
</protein>
<sequence length="165" mass="18563">MFLMHEYRVKSWWPREGQSEAVIVLAFGSYASLRTQQALPVNVPATMSRFLISTAAPRHPPRRPSARSGLCRGMSPGAVDSVLPFKINSKCRVTSVLAISINIYNTFSTKSQKLQRFGNYHSIIYTHSDAFENYHIFDNILLYMHSNTCLDSKAGLKDGTISTLF</sequence>
<evidence type="ECO:0000313" key="1">
    <source>
        <dbReference type="EMBL" id="BAT97820.1"/>
    </source>
</evidence>
<proteinExistence type="predicted"/>
<evidence type="ECO:0000313" key="2">
    <source>
        <dbReference type="Proteomes" id="UP000291084"/>
    </source>
</evidence>
<reference evidence="1 2" key="1">
    <citation type="journal article" date="2015" name="Sci. Rep.">
        <title>The power of single molecule real-time sequencing technology in the de novo assembly of a eukaryotic genome.</title>
        <authorList>
            <person name="Sakai H."/>
            <person name="Naito K."/>
            <person name="Ogiso-Tanaka E."/>
            <person name="Takahashi Y."/>
            <person name="Iseki K."/>
            <person name="Muto C."/>
            <person name="Satou K."/>
            <person name="Teruya K."/>
            <person name="Shiroma A."/>
            <person name="Shimoji M."/>
            <person name="Hirano T."/>
            <person name="Itoh T."/>
            <person name="Kaga A."/>
            <person name="Tomooka N."/>
        </authorList>
    </citation>
    <scope>NUCLEOTIDE SEQUENCE [LARGE SCALE GENOMIC DNA]</scope>
    <source>
        <strain evidence="2">cv. Shumari</strain>
    </source>
</reference>
<organism evidence="1 2">
    <name type="scientific">Vigna angularis var. angularis</name>
    <dbReference type="NCBI Taxonomy" id="157739"/>
    <lineage>
        <taxon>Eukaryota</taxon>
        <taxon>Viridiplantae</taxon>
        <taxon>Streptophyta</taxon>
        <taxon>Embryophyta</taxon>
        <taxon>Tracheophyta</taxon>
        <taxon>Spermatophyta</taxon>
        <taxon>Magnoliopsida</taxon>
        <taxon>eudicotyledons</taxon>
        <taxon>Gunneridae</taxon>
        <taxon>Pentapetalae</taxon>
        <taxon>rosids</taxon>
        <taxon>fabids</taxon>
        <taxon>Fabales</taxon>
        <taxon>Fabaceae</taxon>
        <taxon>Papilionoideae</taxon>
        <taxon>50 kb inversion clade</taxon>
        <taxon>NPAAA clade</taxon>
        <taxon>indigoferoid/millettioid clade</taxon>
        <taxon>Phaseoleae</taxon>
        <taxon>Vigna</taxon>
    </lineage>
</organism>